<dbReference type="GO" id="GO:0005737">
    <property type="term" value="C:cytoplasm"/>
    <property type="evidence" value="ECO:0007669"/>
    <property type="project" value="TreeGrafter"/>
</dbReference>
<dbReference type="GO" id="GO:0051016">
    <property type="term" value="P:barbed-end actin filament capping"/>
    <property type="evidence" value="ECO:0007669"/>
    <property type="project" value="TreeGrafter"/>
</dbReference>
<feature type="compositionally biased region" description="Acidic residues" evidence="1">
    <location>
        <begin position="78"/>
        <end position="88"/>
    </location>
</feature>
<dbReference type="PANTHER" id="PTHR11977:SF45">
    <property type="entry name" value="SUPERVILLIN"/>
    <property type="match status" value="1"/>
</dbReference>
<dbReference type="EMBL" id="GEDC01000884">
    <property type="protein sequence ID" value="JAS36414.1"/>
    <property type="molecule type" value="Transcribed_RNA"/>
</dbReference>
<dbReference type="SMART" id="SM00262">
    <property type="entry name" value="GEL"/>
    <property type="match status" value="2"/>
</dbReference>
<dbReference type="InterPro" id="IPR007122">
    <property type="entry name" value="Villin/Gelsolin"/>
</dbReference>
<dbReference type="Gene3D" id="3.40.20.10">
    <property type="entry name" value="Severin"/>
    <property type="match status" value="3"/>
</dbReference>
<dbReference type="GO" id="GO:0015629">
    <property type="term" value="C:actin cytoskeleton"/>
    <property type="evidence" value="ECO:0007669"/>
    <property type="project" value="TreeGrafter"/>
</dbReference>
<reference evidence="3" key="1">
    <citation type="submission" date="2015-12" db="EMBL/GenBank/DDBJ databases">
        <title>De novo transcriptome assembly of four potential Pierce s Disease insect vectors from Arizona vineyards.</title>
        <authorList>
            <person name="Tassone E.E."/>
        </authorList>
    </citation>
    <scope>NUCLEOTIDE SEQUENCE</scope>
</reference>
<feature type="compositionally biased region" description="Low complexity" evidence="1">
    <location>
        <begin position="242"/>
        <end position="259"/>
    </location>
</feature>
<dbReference type="AlphaFoldDB" id="A0A1B6EEY1"/>
<dbReference type="GO" id="GO:0008154">
    <property type="term" value="P:actin polymerization or depolymerization"/>
    <property type="evidence" value="ECO:0007669"/>
    <property type="project" value="TreeGrafter"/>
</dbReference>
<feature type="region of interest" description="Disordered" evidence="1">
    <location>
        <begin position="160"/>
        <end position="271"/>
    </location>
</feature>
<dbReference type="GO" id="GO:0005546">
    <property type="term" value="F:phosphatidylinositol-4,5-bisphosphate binding"/>
    <property type="evidence" value="ECO:0007669"/>
    <property type="project" value="TreeGrafter"/>
</dbReference>
<evidence type="ECO:0000256" key="1">
    <source>
        <dbReference type="SAM" id="MobiDB-lite"/>
    </source>
</evidence>
<accession>A0A1B6EEY1</accession>
<feature type="non-terminal residue" evidence="3">
    <location>
        <position position="1"/>
    </location>
</feature>
<organism evidence="3">
    <name type="scientific">Clastoptera arizonana</name>
    <name type="common">Arizona spittle bug</name>
    <dbReference type="NCBI Taxonomy" id="38151"/>
    <lineage>
        <taxon>Eukaryota</taxon>
        <taxon>Metazoa</taxon>
        <taxon>Ecdysozoa</taxon>
        <taxon>Arthropoda</taxon>
        <taxon>Hexapoda</taxon>
        <taxon>Insecta</taxon>
        <taxon>Pterygota</taxon>
        <taxon>Neoptera</taxon>
        <taxon>Paraneoptera</taxon>
        <taxon>Hemiptera</taxon>
        <taxon>Auchenorrhyncha</taxon>
        <taxon>Cercopoidea</taxon>
        <taxon>Clastopteridae</taxon>
        <taxon>Clastoptera</taxon>
    </lineage>
</organism>
<dbReference type="GO" id="GO:0051015">
    <property type="term" value="F:actin filament binding"/>
    <property type="evidence" value="ECO:0007669"/>
    <property type="project" value="InterPro"/>
</dbReference>
<dbReference type="InterPro" id="IPR029006">
    <property type="entry name" value="ADF-H/Gelsolin-like_dom_sf"/>
</dbReference>
<evidence type="ECO:0000313" key="3">
    <source>
        <dbReference type="EMBL" id="JAS36414.1"/>
    </source>
</evidence>
<dbReference type="Pfam" id="PF00626">
    <property type="entry name" value="Gelsolin"/>
    <property type="match status" value="1"/>
</dbReference>
<feature type="compositionally biased region" description="Polar residues" evidence="1">
    <location>
        <begin position="384"/>
        <end position="408"/>
    </location>
</feature>
<feature type="region of interest" description="Disordered" evidence="1">
    <location>
        <begin position="1"/>
        <end position="136"/>
    </location>
</feature>
<feature type="compositionally biased region" description="Basic and acidic residues" evidence="1">
    <location>
        <begin position="1"/>
        <end position="12"/>
    </location>
</feature>
<feature type="region of interest" description="Disordered" evidence="1">
    <location>
        <begin position="375"/>
        <end position="409"/>
    </location>
</feature>
<dbReference type="GO" id="GO:0051014">
    <property type="term" value="P:actin filament severing"/>
    <property type="evidence" value="ECO:0007669"/>
    <property type="project" value="TreeGrafter"/>
</dbReference>
<feature type="domain" description="Gelsolin-like" evidence="2">
    <location>
        <begin position="1104"/>
        <end position="1191"/>
    </location>
</feature>
<feature type="compositionally biased region" description="Basic and acidic residues" evidence="1">
    <location>
        <begin position="66"/>
        <end position="77"/>
    </location>
</feature>
<protein>
    <recommendedName>
        <fullName evidence="2">Gelsolin-like domain-containing protein</fullName>
    </recommendedName>
</protein>
<gene>
    <name evidence="3" type="ORF">g.42075</name>
</gene>
<feature type="compositionally biased region" description="Basic and acidic residues" evidence="1">
    <location>
        <begin position="204"/>
        <end position="225"/>
    </location>
</feature>
<name>A0A1B6EEY1_9HEMI</name>
<dbReference type="PANTHER" id="PTHR11977">
    <property type="entry name" value="VILLIN"/>
    <property type="match status" value="1"/>
</dbReference>
<evidence type="ECO:0000259" key="2">
    <source>
        <dbReference type="Pfam" id="PF00626"/>
    </source>
</evidence>
<sequence>EMAENTEMKLSRSDSVSARASMFAQLQKKASEDVKPKRFLRGNTGRRNVDASRFTTHPVTSDEVEEAKRQNVKKTDNDNQENEEDDANDPSKLSLADRVSLFNERMVTNRLAPPRPRSGSRFKTQPITTEEVVTAQKMAPSISRAASGILVAGILKNLAEKTGTPCPKVSSSHESTDEESEVSENLSPKFKRGILKSPSLSAKESVKKDTDDLKSVLKKENEKNKKAFVNSGSDLHSILKISSGKENNSGESSTSQSDSSDSDVGDDCNTNSDLIDLLHKVEEQTKNIPKIVETNITFRKKSNLSLKTNNNKTDDSDKVMNIKNLDEGKENRRVKKKGFEISDTSEGDTSSSGGREVRKIIGNEAVARRRQAGLARQAAERSKSSTCVNKTRQDAASKTPTLDNNGRSMNGEVVMRCSTVDAAGPLRRSFTQPMGPHDDVDEPLSNGASIAQRLAALQKSGQSDWRKRISRLNPEEELPTVTNINDAAETLRQKMASPPRVPQEDTPASAALAERLGRLESASQGWKKRVVQSDAVQFSVAGRMALAPSPTPVSPIHSPAAERKKRMPKPNRFRDKEGKTTKEVQSMPTSPEAENAPISFKRSISAPGGEEDSSLSPSECEDAVGSLVSVPRVYDEDFSNFFSSASSLMTQAQHISIKDEDLDEIKTETNHLLVQRKTVRVHHRRGASSNPIKALAARTDLRTEYVEIKSGIAQKELRRINVEKLSKNSNLAIEALAGLASKEDFTAVNLRKTAESTAHLSPMLPYNELMLIQIKGRRHVQTRLVQPHYSSINQGDSYVLVTPTEIYHWIGEYSNVIERSRGAEISLNIVQTRDLGCSASQVITLQGAQKSANHTKFWKLIGANDSIAITYTGAEAGHPDEDELYESALTDTNMIYELVEDELVPSLSCWGSIPKIEILDPSKILVFDFGSEMYVWMGKNANLEQRRTSLHLAQALWSKGYNYSECDICPLNQALFLGSRNNENNDKKSSTRPNWALLAKVTQHMETVLLREKFLDWPDFSRVIRAKGTNSKEKQVDTSLEIKPCDAQEMVNWTPPDADLELEGSHLGRGRKYFDPETHRYYEIKSLGVRMWHVQEFESSEMVEEQLGQFHSDDSYVIRWLYSITITGRELSGQPSRHLMVGRDRCAYFIWQGSGATVNDQGAAALLTVELDKERGPQIRITQGSEPPVFRQLFNGGMSIHKGKKRRYK</sequence>
<dbReference type="InterPro" id="IPR007123">
    <property type="entry name" value="Gelsolin-like_dom"/>
</dbReference>
<proteinExistence type="predicted"/>
<feature type="region of interest" description="Disordered" evidence="1">
    <location>
        <begin position="546"/>
        <end position="620"/>
    </location>
</feature>
<feature type="compositionally biased region" description="Basic and acidic residues" evidence="1">
    <location>
        <begin position="572"/>
        <end position="582"/>
    </location>
</feature>
<dbReference type="SUPFAM" id="SSF55753">
    <property type="entry name" value="Actin depolymerizing proteins"/>
    <property type="match status" value="3"/>
</dbReference>